<evidence type="ECO:0008006" key="3">
    <source>
        <dbReference type="Google" id="ProtNLM"/>
    </source>
</evidence>
<reference evidence="1 2" key="1">
    <citation type="submission" date="2018-10" db="EMBL/GenBank/DDBJ databases">
        <title>Sequencing the genomes of 1000 actinobacteria strains.</title>
        <authorList>
            <person name="Klenk H.-P."/>
        </authorList>
    </citation>
    <scope>NUCLEOTIDE SEQUENCE [LARGE SCALE GENOMIC DNA]</scope>
    <source>
        <strain evidence="1 2">DSM 17894</strain>
    </source>
</reference>
<dbReference type="OrthoDB" id="4965902at2"/>
<evidence type="ECO:0000313" key="2">
    <source>
        <dbReference type="Proteomes" id="UP000280008"/>
    </source>
</evidence>
<accession>A0A495IH34</accession>
<organism evidence="1 2">
    <name type="scientific">Frondihabitans australicus</name>
    <dbReference type="NCBI Taxonomy" id="386892"/>
    <lineage>
        <taxon>Bacteria</taxon>
        <taxon>Bacillati</taxon>
        <taxon>Actinomycetota</taxon>
        <taxon>Actinomycetes</taxon>
        <taxon>Micrococcales</taxon>
        <taxon>Microbacteriaceae</taxon>
        <taxon>Frondihabitans</taxon>
    </lineage>
</organism>
<dbReference type="RefSeq" id="WP_121369626.1">
    <property type="nucleotide sequence ID" value="NZ_RBKS01000001.1"/>
</dbReference>
<gene>
    <name evidence="1" type="ORF">C8E83_1887</name>
</gene>
<sequence length="127" mass="13856">MTDEDLGSWDEYVGPFYDTAGVLRLLRMSANDLESLVKIQGVLRLITGDGMVVYPAFQFGSDGTPLPHLREALNCLNSSPSHGWGDALWLNAPEDDLDGLTPAQALRTDRFEEALLFASQAGSVRLS</sequence>
<protein>
    <recommendedName>
        <fullName evidence="3">Antitoxin Xre/MbcA/ParS-like toxin-binding domain-containing protein</fullName>
    </recommendedName>
</protein>
<evidence type="ECO:0000313" key="1">
    <source>
        <dbReference type="EMBL" id="RKR74758.1"/>
    </source>
</evidence>
<dbReference type="Proteomes" id="UP000280008">
    <property type="component" value="Unassembled WGS sequence"/>
</dbReference>
<dbReference type="EMBL" id="RBKS01000001">
    <property type="protein sequence ID" value="RKR74758.1"/>
    <property type="molecule type" value="Genomic_DNA"/>
</dbReference>
<keyword evidence="2" id="KW-1185">Reference proteome</keyword>
<comment type="caution">
    <text evidence="1">The sequence shown here is derived from an EMBL/GenBank/DDBJ whole genome shotgun (WGS) entry which is preliminary data.</text>
</comment>
<proteinExistence type="predicted"/>
<name>A0A495IH34_9MICO</name>
<dbReference type="AlphaFoldDB" id="A0A495IH34"/>